<comment type="caution">
    <text evidence="2">The sequence shown here is derived from an EMBL/GenBank/DDBJ whole genome shotgun (WGS) entry which is preliminary data.</text>
</comment>
<protein>
    <submittedName>
        <fullName evidence="2">Helicase</fullName>
    </submittedName>
</protein>
<gene>
    <name evidence="2" type="ORF">FPZ12_043175</name>
</gene>
<organism evidence="2 3">
    <name type="scientific">Amycolatopsis acidicola</name>
    <dbReference type="NCBI Taxonomy" id="2596893"/>
    <lineage>
        <taxon>Bacteria</taxon>
        <taxon>Bacillati</taxon>
        <taxon>Actinomycetota</taxon>
        <taxon>Actinomycetes</taxon>
        <taxon>Pseudonocardiales</taxon>
        <taxon>Pseudonocardiaceae</taxon>
        <taxon>Amycolatopsis</taxon>
    </lineage>
</organism>
<dbReference type="GO" id="GO:0005524">
    <property type="term" value="F:ATP binding"/>
    <property type="evidence" value="ECO:0007669"/>
    <property type="project" value="TreeGrafter"/>
</dbReference>
<dbReference type="GO" id="GO:0005829">
    <property type="term" value="C:cytosol"/>
    <property type="evidence" value="ECO:0007669"/>
    <property type="project" value="TreeGrafter"/>
</dbReference>
<name>A0A5N0UNM7_9PSEU</name>
<dbReference type="GO" id="GO:0016887">
    <property type="term" value="F:ATP hydrolysis activity"/>
    <property type="evidence" value="ECO:0007669"/>
    <property type="project" value="TreeGrafter"/>
</dbReference>
<keyword evidence="2" id="KW-0067">ATP-binding</keyword>
<dbReference type="PANTHER" id="PTHR43384:SF11">
    <property type="entry name" value="SEPTUM SITE DETERMINING PROTEIN"/>
    <property type="match status" value="1"/>
</dbReference>
<evidence type="ECO:0000313" key="3">
    <source>
        <dbReference type="Proteomes" id="UP000319769"/>
    </source>
</evidence>
<dbReference type="InterPro" id="IPR050625">
    <property type="entry name" value="ParA/MinD_ATPase"/>
</dbReference>
<sequence>MTDHRPLVIITDETLLDEVLRAAAATGCELHRAPDPLAVRAEWIRAPLVLIDEHVLATGFELPRRADILLITKGPPAAATWERAFEAGVQQVLSLPDAETALMGAFADVVEGPGEPGGCVIGVLGGRGGAGASVFATALALGGSGSGSGALLVDCDPLGGGIDLLLGAEFQDGSRWSGLRLDGGRVSMSTLEGALPSHSFRGRRLPFVSCEPEGAGPTPEAIASVVDAGRRAGRLVVCDLPRNLDACAEAVLDRADLLVLVVPAEIRSCVSARGVLGRLGTRAGRVRLVVRGPSPGGLAPADVADAVKAPLLVSMASERNLGKALDAGQFPFRNRGPLAMAAQVALAALRAELGVIEAAA</sequence>
<reference evidence="2" key="1">
    <citation type="submission" date="2019-09" db="EMBL/GenBank/DDBJ databases">
        <authorList>
            <person name="Teo W.F.A."/>
            <person name="Duangmal K."/>
        </authorList>
    </citation>
    <scope>NUCLEOTIDE SEQUENCE [LARGE SCALE GENOMIC DNA]</scope>
    <source>
        <strain evidence="2">K81G1</strain>
    </source>
</reference>
<keyword evidence="2" id="KW-0347">Helicase</keyword>
<dbReference type="InterPro" id="IPR027417">
    <property type="entry name" value="P-loop_NTPase"/>
</dbReference>
<dbReference type="Pfam" id="PF26563">
    <property type="entry name" value="Rv3660c_N"/>
    <property type="match status" value="1"/>
</dbReference>
<evidence type="ECO:0000313" key="2">
    <source>
        <dbReference type="EMBL" id="KAA9149490.1"/>
    </source>
</evidence>
<dbReference type="Proteomes" id="UP000319769">
    <property type="component" value="Unassembled WGS sequence"/>
</dbReference>
<dbReference type="GO" id="GO:0009898">
    <property type="term" value="C:cytoplasmic side of plasma membrane"/>
    <property type="evidence" value="ECO:0007669"/>
    <property type="project" value="TreeGrafter"/>
</dbReference>
<dbReference type="OrthoDB" id="3252838at2"/>
<dbReference type="GO" id="GO:0004386">
    <property type="term" value="F:helicase activity"/>
    <property type="evidence" value="ECO:0007669"/>
    <property type="project" value="UniProtKB-KW"/>
</dbReference>
<dbReference type="Gene3D" id="3.40.50.300">
    <property type="entry name" value="P-loop containing nucleotide triphosphate hydrolases"/>
    <property type="match status" value="1"/>
</dbReference>
<evidence type="ECO:0000259" key="1">
    <source>
        <dbReference type="Pfam" id="PF26563"/>
    </source>
</evidence>
<dbReference type="InterPro" id="IPR022521">
    <property type="entry name" value="Rv3660c"/>
</dbReference>
<dbReference type="AlphaFoldDB" id="A0A5N0UNM7"/>
<keyword evidence="3" id="KW-1185">Reference proteome</keyword>
<proteinExistence type="predicted"/>
<accession>A0A5N0UNM7</accession>
<dbReference type="EMBL" id="VMNW02000140">
    <property type="protein sequence ID" value="KAA9149490.1"/>
    <property type="molecule type" value="Genomic_DNA"/>
</dbReference>
<keyword evidence="2" id="KW-0378">Hydrolase</keyword>
<keyword evidence="2" id="KW-0547">Nucleotide-binding</keyword>
<dbReference type="NCBIfam" id="TIGR03815">
    <property type="entry name" value="CpaE_hom_Actino"/>
    <property type="match status" value="1"/>
</dbReference>
<feature type="domain" description="Rv3660c-like CheY-like N-terminal" evidence="1">
    <location>
        <begin position="9"/>
        <end position="113"/>
    </location>
</feature>
<dbReference type="SUPFAM" id="SSF52540">
    <property type="entry name" value="P-loop containing nucleoside triphosphate hydrolases"/>
    <property type="match status" value="1"/>
</dbReference>
<dbReference type="RefSeq" id="WP_144762330.1">
    <property type="nucleotide sequence ID" value="NZ_VMNW02000140.1"/>
</dbReference>
<dbReference type="InterPro" id="IPR059050">
    <property type="entry name" value="Rv3660c_N"/>
</dbReference>
<dbReference type="PANTHER" id="PTHR43384">
    <property type="entry name" value="SEPTUM SITE-DETERMINING PROTEIN MIND HOMOLOG, CHLOROPLASTIC-RELATED"/>
    <property type="match status" value="1"/>
</dbReference>
<dbReference type="GO" id="GO:0051782">
    <property type="term" value="P:negative regulation of cell division"/>
    <property type="evidence" value="ECO:0007669"/>
    <property type="project" value="TreeGrafter"/>
</dbReference>